<comment type="function">
    <text evidence="3">Catalyzes two steps in the biosynthesis of the molybdenum cofactor. In the first step, molybdopterin is adenylated. Subsequently, molybdate is inserted into adenylated molybdopterin and AMP is released.</text>
</comment>
<feature type="domain" description="MoaB/Mog" evidence="4">
    <location>
        <begin position="212"/>
        <end position="352"/>
    </location>
</feature>
<accession>A0A2N3NE53</accession>
<dbReference type="GO" id="GO:0006777">
    <property type="term" value="P:Mo-molybdopterin cofactor biosynthetic process"/>
    <property type="evidence" value="ECO:0007669"/>
    <property type="project" value="UniProtKB-UniRule"/>
</dbReference>
<comment type="pathway">
    <text evidence="3">Cofactor biosynthesis; molybdopterin biosynthesis.</text>
</comment>
<dbReference type="AlphaFoldDB" id="A0A2N3NE53"/>
<dbReference type="InParanoid" id="A0A2N3NE53"/>
<dbReference type="OrthoDB" id="6777263at2759"/>
<reference evidence="5 6" key="1">
    <citation type="journal article" date="2017" name="G3 (Bethesda)">
        <title>First Draft Genome Sequence of the Pathogenic Fungus Lomentospora prolificans (Formerly Scedosporium prolificans).</title>
        <authorList>
            <person name="Luo R."/>
            <person name="Zimin A."/>
            <person name="Workman R."/>
            <person name="Fan Y."/>
            <person name="Pertea G."/>
            <person name="Grossman N."/>
            <person name="Wear M.P."/>
            <person name="Jia B."/>
            <person name="Miller H."/>
            <person name="Casadevall A."/>
            <person name="Timp W."/>
            <person name="Zhang S.X."/>
            <person name="Salzberg S.L."/>
        </authorList>
    </citation>
    <scope>NUCLEOTIDE SEQUENCE [LARGE SCALE GENOMIC DNA]</scope>
    <source>
        <strain evidence="5 6">JHH-5317</strain>
    </source>
</reference>
<organism evidence="5 6">
    <name type="scientific">Lomentospora prolificans</name>
    <dbReference type="NCBI Taxonomy" id="41688"/>
    <lineage>
        <taxon>Eukaryota</taxon>
        <taxon>Fungi</taxon>
        <taxon>Dikarya</taxon>
        <taxon>Ascomycota</taxon>
        <taxon>Pezizomycotina</taxon>
        <taxon>Sordariomycetes</taxon>
        <taxon>Hypocreomycetidae</taxon>
        <taxon>Microascales</taxon>
        <taxon>Microascaceae</taxon>
        <taxon>Lomentospora</taxon>
    </lineage>
</organism>
<dbReference type="PANTHER" id="PTHR10192">
    <property type="entry name" value="MOLYBDOPTERIN BIOSYNTHESIS PROTEIN"/>
    <property type="match status" value="1"/>
</dbReference>
<keyword evidence="3" id="KW-0808">Transferase</keyword>
<dbReference type="SUPFAM" id="SSF63882">
    <property type="entry name" value="MoeA N-terminal region -like"/>
    <property type="match status" value="1"/>
</dbReference>
<dbReference type="InterPro" id="IPR036135">
    <property type="entry name" value="MoeA_linker/N_sf"/>
</dbReference>
<dbReference type="Gene3D" id="2.40.340.10">
    <property type="entry name" value="MoeA, C-terminal, domain IV"/>
    <property type="match status" value="1"/>
</dbReference>
<keyword evidence="3" id="KW-0460">Magnesium</keyword>
<dbReference type="EMBL" id="NLAX01000008">
    <property type="protein sequence ID" value="PKS10756.1"/>
    <property type="molecule type" value="Genomic_DNA"/>
</dbReference>
<dbReference type="STRING" id="41688.A0A2N3NE53"/>
<dbReference type="InterPro" id="IPR001453">
    <property type="entry name" value="MoaB/Mog_dom"/>
</dbReference>
<dbReference type="Pfam" id="PF03453">
    <property type="entry name" value="MoeA_N"/>
    <property type="match status" value="1"/>
</dbReference>
<dbReference type="UniPathway" id="UPA00344"/>
<comment type="catalytic activity">
    <reaction evidence="3">
        <text>molybdopterin + ATP + H(+) = adenylyl-molybdopterin + diphosphate</text>
        <dbReference type="Rhea" id="RHEA:31331"/>
        <dbReference type="ChEBI" id="CHEBI:15378"/>
        <dbReference type="ChEBI" id="CHEBI:30616"/>
        <dbReference type="ChEBI" id="CHEBI:33019"/>
        <dbReference type="ChEBI" id="CHEBI:58698"/>
        <dbReference type="ChEBI" id="CHEBI:62727"/>
    </reaction>
</comment>
<dbReference type="Pfam" id="PF00994">
    <property type="entry name" value="MoCF_biosynth"/>
    <property type="match status" value="1"/>
</dbReference>
<keyword evidence="6" id="KW-1185">Reference proteome</keyword>
<protein>
    <recommendedName>
        <fullName evidence="2">molybdopterin adenylyltransferase</fullName>
        <ecNumber evidence="2">2.7.7.75</ecNumber>
    </recommendedName>
</protein>
<dbReference type="SMART" id="SM00852">
    <property type="entry name" value="MoCF_biosynth"/>
    <property type="match status" value="1"/>
</dbReference>
<dbReference type="CDD" id="cd00887">
    <property type="entry name" value="MoeA"/>
    <property type="match status" value="1"/>
</dbReference>
<sequence length="456" mass="48924">MAITYATALATLKDAARGVKASRSPSESQTRVSLEDAVGHVAACDCVSSVTTPEFDTSAMDGYALRSEATKHASPQHPVIFEVQQTIAAGDDPFLEEWDSGIEDDVEPCVEIMTGGRFPDSGAGEVLDACVRMEDVTIVTSAPRRKLSVGRKNRIAITKPVPVNANRRFAGADIQKGQLVLKAGQVIRSTNLMPLSSAGIKSVLIEKRPRMGVWSTGKELLSDTSGVPDVNGIFLTSAGREFGADAKFMGVLDDEPDTITRAIADALVVGQHPDVLVTSGGVSVGKFDFIRRALERMGATIVFHGLSIRPGHPVLFALVPSNKGKVAFFGLPGNPGAAAACFRFIVVPYLRQITEKGSESPMPAKLIDLEAEAANPARPRMGSPTVGVEGRDLFRPGLLLMGDGKENTVQELGRNQGPSKLWPFLLSNCWIHYKKDQEYREGYTVDCYPTSPTNAL</sequence>
<dbReference type="Gene3D" id="3.40.980.10">
    <property type="entry name" value="MoaB/Mog-like domain"/>
    <property type="match status" value="1"/>
</dbReference>
<gene>
    <name evidence="5" type="ORF">jhhlp_002513</name>
</gene>
<keyword evidence="3" id="KW-0501">Molybdenum cofactor biosynthesis</keyword>
<evidence type="ECO:0000256" key="2">
    <source>
        <dbReference type="ARBA" id="ARBA00012509"/>
    </source>
</evidence>
<comment type="similarity">
    <text evidence="3">Belongs to the MoeA family.</text>
</comment>
<dbReference type="SUPFAM" id="SSF53218">
    <property type="entry name" value="Molybdenum cofactor biosynthesis proteins"/>
    <property type="match status" value="1"/>
</dbReference>
<comment type="caution">
    <text evidence="5">The sequence shown here is derived from an EMBL/GenBank/DDBJ whole genome shotgun (WGS) entry which is preliminary data.</text>
</comment>
<dbReference type="InterPro" id="IPR036425">
    <property type="entry name" value="MoaB/Mog-like_dom_sf"/>
</dbReference>
<dbReference type="GO" id="GO:0061598">
    <property type="term" value="F:molybdopterin adenylyltransferase activity"/>
    <property type="evidence" value="ECO:0007669"/>
    <property type="project" value="UniProtKB-UniRule"/>
</dbReference>
<evidence type="ECO:0000256" key="3">
    <source>
        <dbReference type="RuleBase" id="RU365090"/>
    </source>
</evidence>
<dbReference type="Gene3D" id="2.170.190.11">
    <property type="entry name" value="Molybdopterin biosynthesis moea protein, domain 3"/>
    <property type="match status" value="1"/>
</dbReference>
<dbReference type="GO" id="GO:0061599">
    <property type="term" value="F:molybdopterin molybdotransferase activity"/>
    <property type="evidence" value="ECO:0007669"/>
    <property type="project" value="UniProtKB-UniRule"/>
</dbReference>
<evidence type="ECO:0000256" key="1">
    <source>
        <dbReference type="ARBA" id="ARBA00008339"/>
    </source>
</evidence>
<dbReference type="VEuPathDB" id="FungiDB:jhhlp_002513"/>
<evidence type="ECO:0000259" key="4">
    <source>
        <dbReference type="SMART" id="SM00852"/>
    </source>
</evidence>
<proteinExistence type="inferred from homology"/>
<dbReference type="GO" id="GO:0005829">
    <property type="term" value="C:cytosol"/>
    <property type="evidence" value="ECO:0007669"/>
    <property type="project" value="TreeGrafter"/>
</dbReference>
<dbReference type="Gene3D" id="3.90.105.10">
    <property type="entry name" value="Molybdopterin biosynthesis moea protein, domain 2"/>
    <property type="match status" value="1"/>
</dbReference>
<dbReference type="InterPro" id="IPR036688">
    <property type="entry name" value="MoeA_C_domain_IV_sf"/>
</dbReference>
<comment type="similarity">
    <text evidence="1">In the C-terminal section; belongs to the MoeA family.</text>
</comment>
<dbReference type="PANTHER" id="PTHR10192:SF30">
    <property type="entry name" value="MOLYBDOPTERIN ADENYLYLTRANSFERASE"/>
    <property type="match status" value="1"/>
</dbReference>
<dbReference type="InterPro" id="IPR005110">
    <property type="entry name" value="MoeA_linker/N"/>
</dbReference>
<dbReference type="GO" id="GO:0005524">
    <property type="term" value="F:ATP binding"/>
    <property type="evidence" value="ECO:0007669"/>
    <property type="project" value="UniProtKB-UniRule"/>
</dbReference>
<evidence type="ECO:0000313" key="5">
    <source>
        <dbReference type="EMBL" id="PKS10756.1"/>
    </source>
</evidence>
<dbReference type="FunFam" id="2.170.190.11:FF:000006">
    <property type="entry name" value="Molybdopterin molybdenumtransferase"/>
    <property type="match status" value="1"/>
</dbReference>
<dbReference type="InterPro" id="IPR038987">
    <property type="entry name" value="MoeA-like"/>
</dbReference>
<comment type="catalytic activity">
    <reaction evidence="3">
        <text>adenylyl-molybdopterin + molybdate = Mo-molybdopterin + AMP + H(+)</text>
        <dbReference type="Rhea" id="RHEA:35047"/>
        <dbReference type="ChEBI" id="CHEBI:15378"/>
        <dbReference type="ChEBI" id="CHEBI:36264"/>
        <dbReference type="ChEBI" id="CHEBI:62727"/>
        <dbReference type="ChEBI" id="CHEBI:71302"/>
        <dbReference type="ChEBI" id="CHEBI:456215"/>
    </reaction>
</comment>
<dbReference type="Proteomes" id="UP000233524">
    <property type="component" value="Unassembled WGS sequence"/>
</dbReference>
<evidence type="ECO:0000313" key="6">
    <source>
        <dbReference type="Proteomes" id="UP000233524"/>
    </source>
</evidence>
<comment type="cofactor">
    <cofactor evidence="3">
        <name>Mg(2+)</name>
        <dbReference type="ChEBI" id="CHEBI:18420"/>
    </cofactor>
</comment>
<keyword evidence="3" id="KW-0500">Molybdenum</keyword>
<dbReference type="GO" id="GO:0046872">
    <property type="term" value="F:metal ion binding"/>
    <property type="evidence" value="ECO:0007669"/>
    <property type="project" value="UniProtKB-UniRule"/>
</dbReference>
<name>A0A2N3NE53_9PEZI</name>
<keyword evidence="3" id="KW-0479">Metal-binding</keyword>
<dbReference type="EC" id="2.7.7.75" evidence="2"/>